<reference evidence="3" key="1">
    <citation type="submission" date="2012-11" db="EMBL/GenBank/DDBJ databases">
        <authorList>
            <person name="Lucero-Rivera Y.E."/>
            <person name="Tovar-Ramirez D."/>
        </authorList>
    </citation>
    <scope>NUCLEOTIDE SEQUENCE [LARGE SCALE GENOMIC DNA]</scope>
    <source>
        <strain evidence="3">Araruama</strain>
    </source>
</reference>
<evidence type="ECO:0000313" key="3">
    <source>
        <dbReference type="Proteomes" id="UP000189670"/>
    </source>
</evidence>
<dbReference type="AlphaFoldDB" id="A0A1V1PH50"/>
<dbReference type="InterPro" id="IPR027417">
    <property type="entry name" value="P-loop_NTPase"/>
</dbReference>
<proteinExistence type="predicted"/>
<dbReference type="GO" id="GO:0016887">
    <property type="term" value="F:ATP hydrolysis activity"/>
    <property type="evidence" value="ECO:0007669"/>
    <property type="project" value="TreeGrafter"/>
</dbReference>
<evidence type="ECO:0000259" key="1">
    <source>
        <dbReference type="PROSITE" id="PS51192"/>
    </source>
</evidence>
<organism evidence="2 3">
    <name type="scientific">Candidatus Magnetoglobus multicellularis str. Araruama</name>
    <dbReference type="NCBI Taxonomy" id="890399"/>
    <lineage>
        <taxon>Bacteria</taxon>
        <taxon>Pseudomonadati</taxon>
        <taxon>Thermodesulfobacteriota</taxon>
        <taxon>Desulfobacteria</taxon>
        <taxon>Desulfobacterales</taxon>
        <taxon>Desulfobacteraceae</taxon>
        <taxon>Candidatus Magnetoglobus</taxon>
    </lineage>
</organism>
<dbReference type="InterPro" id="IPR052511">
    <property type="entry name" value="ATP-dep_Helicase"/>
</dbReference>
<name>A0A1V1PH50_9BACT</name>
<dbReference type="EMBL" id="ATBP01000015">
    <property type="protein sequence ID" value="ETR74232.1"/>
    <property type="molecule type" value="Genomic_DNA"/>
</dbReference>
<feature type="domain" description="Helicase ATP-binding" evidence="1">
    <location>
        <begin position="32"/>
        <end position="123"/>
    </location>
</feature>
<evidence type="ECO:0000313" key="2">
    <source>
        <dbReference type="EMBL" id="ETR74232.1"/>
    </source>
</evidence>
<dbReference type="Proteomes" id="UP000189670">
    <property type="component" value="Unassembled WGS sequence"/>
</dbReference>
<accession>A0A1V1PH50</accession>
<dbReference type="Pfam" id="PF00270">
    <property type="entry name" value="DEAD"/>
    <property type="match status" value="1"/>
</dbReference>
<dbReference type="InterPro" id="IPR011545">
    <property type="entry name" value="DEAD/DEAH_box_helicase_dom"/>
</dbReference>
<dbReference type="PANTHER" id="PTHR47962">
    <property type="entry name" value="ATP-DEPENDENT HELICASE LHR-RELATED-RELATED"/>
    <property type="match status" value="1"/>
</dbReference>
<dbReference type="GO" id="GO:0005524">
    <property type="term" value="F:ATP binding"/>
    <property type="evidence" value="ECO:0007669"/>
    <property type="project" value="InterPro"/>
</dbReference>
<sequence>MSAFARYDSLLQEKIVHHLGWTRLRPVQELSTEVILDGNNCVILAPTAGGKTEASIFPVLSGCLTNQELGLRVLYICPTKALINNQEQRLQEYASMLGLGAFKWHGDVTASAKKSLQKNPVKF</sequence>
<dbReference type="PROSITE" id="PS51192">
    <property type="entry name" value="HELICASE_ATP_BIND_1"/>
    <property type="match status" value="1"/>
</dbReference>
<protein>
    <recommendedName>
        <fullName evidence="1">Helicase ATP-binding domain-containing protein</fullName>
    </recommendedName>
</protein>
<comment type="caution">
    <text evidence="2">The sequence shown here is derived from an EMBL/GenBank/DDBJ whole genome shotgun (WGS) entry which is preliminary data.</text>
</comment>
<dbReference type="PANTHER" id="PTHR47962:SF5">
    <property type="entry name" value="ATP-DEPENDENT HELICASE LHR-RELATED"/>
    <property type="match status" value="1"/>
</dbReference>
<dbReference type="SUPFAM" id="SSF52540">
    <property type="entry name" value="P-loop containing nucleoside triphosphate hydrolases"/>
    <property type="match status" value="1"/>
</dbReference>
<dbReference type="Gene3D" id="3.40.50.300">
    <property type="entry name" value="P-loop containing nucleotide triphosphate hydrolases"/>
    <property type="match status" value="1"/>
</dbReference>
<dbReference type="GO" id="GO:0003677">
    <property type="term" value="F:DNA binding"/>
    <property type="evidence" value="ECO:0007669"/>
    <property type="project" value="TreeGrafter"/>
</dbReference>
<gene>
    <name evidence="2" type="ORF">OMM_06440</name>
</gene>
<dbReference type="InterPro" id="IPR014001">
    <property type="entry name" value="Helicase_ATP-bd"/>
</dbReference>